<dbReference type="Proteomes" id="UP000613193">
    <property type="component" value="Unassembled WGS sequence"/>
</dbReference>
<accession>A0A934PSE6</accession>
<dbReference type="EMBL" id="JAEHFW010000002">
    <property type="protein sequence ID" value="MBK0379938.1"/>
    <property type="molecule type" value="Genomic_DNA"/>
</dbReference>
<comment type="caution">
    <text evidence="2">The sequence shown here is derived from an EMBL/GenBank/DDBJ whole genome shotgun (WGS) entry which is preliminary data.</text>
</comment>
<organism evidence="2 3">
    <name type="scientific">Mucilaginibacter segetis</name>
    <dbReference type="NCBI Taxonomy" id="2793071"/>
    <lineage>
        <taxon>Bacteria</taxon>
        <taxon>Pseudomonadati</taxon>
        <taxon>Bacteroidota</taxon>
        <taxon>Sphingobacteriia</taxon>
        <taxon>Sphingobacteriales</taxon>
        <taxon>Sphingobacteriaceae</taxon>
        <taxon>Mucilaginibacter</taxon>
    </lineage>
</organism>
<keyword evidence="1" id="KW-1133">Transmembrane helix</keyword>
<evidence type="ECO:0000313" key="3">
    <source>
        <dbReference type="Proteomes" id="UP000613193"/>
    </source>
</evidence>
<feature type="transmembrane region" description="Helical" evidence="1">
    <location>
        <begin position="95"/>
        <end position="116"/>
    </location>
</feature>
<sequence length="151" mass="17597">MKPYLLFPYKARFVGLALIAAHVPVRAIWEAINPDIDQSHRLPVNPGDSLLFTNSHLFFIASTVLVLSGLFLIAFSKEKVEDEQISKLRLDCLQWAIYLNYFLLTLSVIFTNGINFTDVLRLNLWVPLLFFIIRFRWVIYWLGRPVNQENL</sequence>
<feature type="transmembrane region" description="Helical" evidence="1">
    <location>
        <begin position="51"/>
        <end position="75"/>
    </location>
</feature>
<gene>
    <name evidence="2" type="ORF">I5M19_11500</name>
</gene>
<protein>
    <submittedName>
        <fullName evidence="2">Uncharacterized protein</fullName>
    </submittedName>
</protein>
<reference evidence="2" key="1">
    <citation type="submission" date="2020-12" db="EMBL/GenBank/DDBJ databases">
        <title>Bacterial novel species Mucilaginibacter sp. SD-g isolated from soil.</title>
        <authorList>
            <person name="Jung H.-Y."/>
        </authorList>
    </citation>
    <scope>NUCLEOTIDE SEQUENCE</scope>
    <source>
        <strain evidence="2">SD-g</strain>
    </source>
</reference>
<proteinExistence type="predicted"/>
<dbReference type="AlphaFoldDB" id="A0A934PSE6"/>
<feature type="transmembrane region" description="Helical" evidence="1">
    <location>
        <begin position="122"/>
        <end position="142"/>
    </location>
</feature>
<keyword evidence="3" id="KW-1185">Reference proteome</keyword>
<evidence type="ECO:0000313" key="2">
    <source>
        <dbReference type="EMBL" id="MBK0379938.1"/>
    </source>
</evidence>
<evidence type="ECO:0000256" key="1">
    <source>
        <dbReference type="SAM" id="Phobius"/>
    </source>
</evidence>
<dbReference type="RefSeq" id="WP_200066478.1">
    <property type="nucleotide sequence ID" value="NZ_JAEHFW010000002.1"/>
</dbReference>
<keyword evidence="1" id="KW-0812">Transmembrane</keyword>
<keyword evidence="1" id="KW-0472">Membrane</keyword>
<name>A0A934PSE6_9SPHI</name>